<protein>
    <submittedName>
        <fullName evidence="1">Xanthosine operon transcriptional regulator</fullName>
    </submittedName>
</protein>
<name>A0A379W5K9_SALET</name>
<organism evidence="1 2">
    <name type="scientific">Salmonella enterica I</name>
    <dbReference type="NCBI Taxonomy" id="59201"/>
    <lineage>
        <taxon>Bacteria</taxon>
        <taxon>Pseudomonadati</taxon>
        <taxon>Pseudomonadota</taxon>
        <taxon>Gammaproteobacteria</taxon>
        <taxon>Enterobacterales</taxon>
        <taxon>Enterobacteriaceae</taxon>
        <taxon>Salmonella</taxon>
    </lineage>
</organism>
<dbReference type="Proteomes" id="UP000255509">
    <property type="component" value="Unassembled WGS sequence"/>
</dbReference>
<evidence type="ECO:0000313" key="2">
    <source>
        <dbReference type="Proteomes" id="UP000255509"/>
    </source>
</evidence>
<dbReference type="AlphaFoldDB" id="A0A379W5K9"/>
<reference evidence="1 2" key="1">
    <citation type="submission" date="2018-06" db="EMBL/GenBank/DDBJ databases">
        <authorList>
            <consortium name="Pathogen Informatics"/>
            <person name="Doyle S."/>
        </authorList>
    </citation>
    <scope>NUCLEOTIDE SEQUENCE [LARGE SCALE GENOMIC DNA]</scope>
    <source>
        <strain evidence="1 2">NCTC8258</strain>
    </source>
</reference>
<proteinExistence type="predicted"/>
<dbReference type="EMBL" id="UGXS01000004">
    <property type="protein sequence ID" value="SUH14444.1"/>
    <property type="molecule type" value="Genomic_DNA"/>
</dbReference>
<evidence type="ECO:0000313" key="1">
    <source>
        <dbReference type="EMBL" id="SUH14444.1"/>
    </source>
</evidence>
<accession>A0A379W5K9</accession>
<gene>
    <name evidence="1" type="primary">xapR</name>
    <name evidence="1" type="ORF">NCTC8258_02127</name>
</gene>
<sequence>MADGYAQMSWPGVVFRPLEERIPADLYIVYDQQQATPALEKLVAALTV</sequence>